<comment type="caution">
    <text evidence="1">The sequence shown here is derived from an EMBL/GenBank/DDBJ whole genome shotgun (WGS) entry which is preliminary data.</text>
</comment>
<dbReference type="PANTHER" id="PTHR13812">
    <property type="entry name" value="KETIMINE REDUCTASE MU-CRYSTALLIN"/>
    <property type="match status" value="1"/>
</dbReference>
<dbReference type="Gene3D" id="3.30.1780.10">
    <property type="entry name" value="ornithine cyclodeaminase, domain 1"/>
    <property type="match status" value="1"/>
</dbReference>
<reference evidence="1 2" key="1">
    <citation type="submission" date="2020-11" db="EMBL/GenBank/DDBJ databases">
        <title>Streptomyces spirodelae sp. nov., isolated from duckweed.</title>
        <authorList>
            <person name="Saimee Y."/>
            <person name="Duangmal K."/>
        </authorList>
    </citation>
    <scope>NUCLEOTIDE SEQUENCE [LARGE SCALE GENOMIC DNA]</scope>
    <source>
        <strain evidence="1 2">S16-07</strain>
    </source>
</reference>
<dbReference type="SUPFAM" id="SSF51735">
    <property type="entry name" value="NAD(P)-binding Rossmann-fold domains"/>
    <property type="match status" value="1"/>
</dbReference>
<dbReference type="EMBL" id="JADKMA010000001">
    <property type="protein sequence ID" value="MBO8190129.1"/>
    <property type="molecule type" value="Genomic_DNA"/>
</dbReference>
<dbReference type="InterPro" id="IPR036291">
    <property type="entry name" value="NAD(P)-bd_dom_sf"/>
</dbReference>
<protein>
    <submittedName>
        <fullName evidence="1">NAD(P)-binding domain-containing protein</fullName>
    </submittedName>
</protein>
<dbReference type="Pfam" id="PF02423">
    <property type="entry name" value="OCD_Mu_crystall"/>
    <property type="match status" value="1"/>
</dbReference>
<keyword evidence="2" id="KW-1185">Reference proteome</keyword>
<dbReference type="InterPro" id="IPR023401">
    <property type="entry name" value="ODC_N"/>
</dbReference>
<dbReference type="PANTHER" id="PTHR13812:SF19">
    <property type="entry name" value="KETIMINE REDUCTASE MU-CRYSTALLIN"/>
    <property type="match status" value="1"/>
</dbReference>
<proteinExistence type="predicted"/>
<evidence type="ECO:0000313" key="1">
    <source>
        <dbReference type="EMBL" id="MBO8190129.1"/>
    </source>
</evidence>
<organism evidence="1 2">
    <name type="scientific">Streptomyces oryzae</name>
    <dbReference type="NCBI Taxonomy" id="1434886"/>
    <lineage>
        <taxon>Bacteria</taxon>
        <taxon>Bacillati</taxon>
        <taxon>Actinomycetota</taxon>
        <taxon>Actinomycetes</taxon>
        <taxon>Kitasatosporales</taxon>
        <taxon>Streptomycetaceae</taxon>
        <taxon>Streptomyces</taxon>
    </lineage>
</organism>
<evidence type="ECO:0000313" key="2">
    <source>
        <dbReference type="Proteomes" id="UP001519064"/>
    </source>
</evidence>
<dbReference type="Proteomes" id="UP001519064">
    <property type="component" value="Unassembled WGS sequence"/>
</dbReference>
<gene>
    <name evidence="1" type="ORF">ITI46_00110</name>
</gene>
<dbReference type="InterPro" id="IPR003462">
    <property type="entry name" value="ODC_Mu_crystall"/>
</dbReference>
<accession>A0ABS3X428</accession>
<dbReference type="Gene3D" id="3.40.50.720">
    <property type="entry name" value="NAD(P)-binding Rossmann-like Domain"/>
    <property type="match status" value="1"/>
</dbReference>
<name>A0ABS3X428_9ACTN</name>
<sequence length="350" mass="38002">MTGSRSTAACDQVPLLLLSEDDLVASGLWNRTAEITDLVGRILCSPQEGWYSKAAVAPTNEEAAEFLRIPDETRSLYEGVTFDYKLNVLTALSRNGAGFKAIGANTLNHQQGLPRACALYVLYDRLTARPRTIIRSTLLSALRTAACACVVRDLCEARVVGVLGSGHIASTLVRLWAMQDRSELQEVRIYSPHLDAEKLRAAVGPTPYPLLDAHSAREAVTGADMLVTATTATRPVFSSSWVAPDAVQVNFGGYEAPLDFVDRCFHSGSVIVDTLEGTLHRGGQSLSLWWAGQDTPPATDRIQDFAAADRSRLDRPWHVNCVGRPDLDVALAQWSESLAREAGRGRTVAL</sequence>